<evidence type="ECO:0000313" key="1">
    <source>
        <dbReference type="EMBL" id="CEG43259.1"/>
    </source>
</evidence>
<dbReference type="EMBL" id="CCYD01000653">
    <property type="protein sequence ID" value="CEG43259.1"/>
    <property type="molecule type" value="Genomic_DNA"/>
</dbReference>
<keyword evidence="2" id="KW-1185">Reference proteome</keyword>
<sequence length="60" mass="6811">MMSSFVTTILRSRRPLYTRVGIHEKDNLRDGMESTECKVASFFKARVTFALHLSQGTSAM</sequence>
<dbReference type="RefSeq" id="XP_036263258.1">
    <property type="nucleotide sequence ID" value="XM_036407566.1"/>
</dbReference>
<name>A0A0N7L646_PLAHL</name>
<organism evidence="1 2">
    <name type="scientific">Plasmopara halstedii</name>
    <name type="common">Downy mildew of sunflower</name>
    <dbReference type="NCBI Taxonomy" id="4781"/>
    <lineage>
        <taxon>Eukaryota</taxon>
        <taxon>Sar</taxon>
        <taxon>Stramenopiles</taxon>
        <taxon>Oomycota</taxon>
        <taxon>Peronosporomycetes</taxon>
        <taxon>Peronosporales</taxon>
        <taxon>Peronosporaceae</taxon>
        <taxon>Plasmopara</taxon>
    </lineage>
</organism>
<reference evidence="2" key="1">
    <citation type="submission" date="2014-09" db="EMBL/GenBank/DDBJ databases">
        <authorList>
            <person name="Sharma Rahul"/>
            <person name="Thines Marco"/>
        </authorList>
    </citation>
    <scope>NUCLEOTIDE SEQUENCE [LARGE SCALE GENOMIC DNA]</scope>
</reference>
<dbReference type="Proteomes" id="UP000054928">
    <property type="component" value="Unassembled WGS sequence"/>
</dbReference>
<proteinExistence type="predicted"/>
<accession>A0A0N7L646</accession>
<protein>
    <submittedName>
        <fullName evidence="1">Uncharacterized protein</fullName>
    </submittedName>
</protein>
<dbReference type="GeneID" id="59052670"/>
<dbReference type="AlphaFoldDB" id="A0A0N7L646"/>
<evidence type="ECO:0000313" key="2">
    <source>
        <dbReference type="Proteomes" id="UP000054928"/>
    </source>
</evidence>